<dbReference type="RefSeq" id="XP_031077315.1">
    <property type="nucleotide sequence ID" value="XM_031226815.1"/>
</dbReference>
<dbReference type="EMBL" id="FJOF01000002">
    <property type="protein sequence ID" value="CZR36722.1"/>
    <property type="molecule type" value="Genomic_DNA"/>
</dbReference>
<organism evidence="1 2">
    <name type="scientific">Fusarium proliferatum (strain ET1)</name>
    <name type="common">Orchid endophyte fungus</name>
    <dbReference type="NCBI Taxonomy" id="1227346"/>
    <lineage>
        <taxon>Eukaryota</taxon>
        <taxon>Fungi</taxon>
        <taxon>Dikarya</taxon>
        <taxon>Ascomycota</taxon>
        <taxon>Pezizomycotina</taxon>
        <taxon>Sordariomycetes</taxon>
        <taxon>Hypocreomycetidae</taxon>
        <taxon>Hypocreales</taxon>
        <taxon>Nectriaceae</taxon>
        <taxon>Fusarium</taxon>
        <taxon>Fusarium fujikuroi species complex</taxon>
    </lineage>
</organism>
<proteinExistence type="predicted"/>
<dbReference type="Proteomes" id="UP000183971">
    <property type="component" value="Unassembled WGS sequence"/>
</dbReference>
<protein>
    <submittedName>
        <fullName evidence="1">Uncharacterized protein</fullName>
    </submittedName>
</protein>
<gene>
    <name evidence="1" type="ORF">FPRO_03018</name>
</gene>
<evidence type="ECO:0000313" key="2">
    <source>
        <dbReference type="Proteomes" id="UP000183971"/>
    </source>
</evidence>
<dbReference type="VEuPathDB" id="FungiDB:FPRO_03018"/>
<name>A0A1L7V8Z9_FUSPR</name>
<sequence length="34" mass="3679">MSGTPATTTAALGLMVLDVRTLSENNVYILSYEF</sequence>
<dbReference type="GeneID" id="42047903"/>
<reference evidence="2" key="1">
    <citation type="journal article" date="2016" name="Genome Biol. Evol.">
        <title>Comparative 'omics' of the Fusarium fujikuroi species complex highlights differences in genetic potential and metabolite synthesis.</title>
        <authorList>
            <person name="Niehaus E.-M."/>
            <person name="Muensterkoetter M."/>
            <person name="Proctor R.H."/>
            <person name="Brown D.W."/>
            <person name="Sharon A."/>
            <person name="Idan Y."/>
            <person name="Oren-Young L."/>
            <person name="Sieber C.M."/>
            <person name="Novak O."/>
            <person name="Pencik A."/>
            <person name="Tarkowska D."/>
            <person name="Hromadova K."/>
            <person name="Freeman S."/>
            <person name="Maymon M."/>
            <person name="Elazar M."/>
            <person name="Youssef S.A."/>
            <person name="El-Shabrawy E.S.M."/>
            <person name="Shalaby A.B.A."/>
            <person name="Houterman P."/>
            <person name="Brock N.L."/>
            <person name="Burkhardt I."/>
            <person name="Tsavkelova E.A."/>
            <person name="Dickschat J.S."/>
            <person name="Galuszka P."/>
            <person name="Gueldener U."/>
            <person name="Tudzynski B."/>
        </authorList>
    </citation>
    <scope>NUCLEOTIDE SEQUENCE [LARGE SCALE GENOMIC DNA]</scope>
    <source>
        <strain evidence="2">ET1</strain>
    </source>
</reference>
<evidence type="ECO:0000313" key="1">
    <source>
        <dbReference type="EMBL" id="CZR36722.1"/>
    </source>
</evidence>
<dbReference type="AlphaFoldDB" id="A0A1L7V8Z9"/>
<comment type="caution">
    <text evidence="1">The sequence shown here is derived from an EMBL/GenBank/DDBJ whole genome shotgun (WGS) entry which is preliminary data.</text>
</comment>
<keyword evidence="2" id="KW-1185">Reference proteome</keyword>
<accession>A0A1L7V8Z9</accession>